<keyword evidence="3" id="KW-0902">Two-component regulatory system</keyword>
<dbReference type="Proteomes" id="UP000440713">
    <property type="component" value="Unassembled WGS sequence"/>
</dbReference>
<keyword evidence="6" id="KW-0804">Transcription</keyword>
<dbReference type="GO" id="GO:0032993">
    <property type="term" value="C:protein-DNA complex"/>
    <property type="evidence" value="ECO:0007669"/>
    <property type="project" value="TreeGrafter"/>
</dbReference>
<evidence type="ECO:0000259" key="11">
    <source>
        <dbReference type="PROSITE" id="PS51755"/>
    </source>
</evidence>
<dbReference type="Pfam" id="PF00072">
    <property type="entry name" value="Response_reg"/>
    <property type="match status" value="1"/>
</dbReference>
<evidence type="ECO:0000259" key="10">
    <source>
        <dbReference type="PROSITE" id="PS50110"/>
    </source>
</evidence>
<evidence type="ECO:0000256" key="9">
    <source>
        <dbReference type="PROSITE-ProRule" id="PRU01091"/>
    </source>
</evidence>
<feature type="domain" description="OmpR/PhoB-type" evidence="11">
    <location>
        <begin position="142"/>
        <end position="241"/>
    </location>
</feature>
<dbReference type="InterPro" id="IPR011006">
    <property type="entry name" value="CheY-like_superfamily"/>
</dbReference>
<dbReference type="AlphaFoldDB" id="A0A6N7X132"/>
<dbReference type="SMART" id="SM00448">
    <property type="entry name" value="REC"/>
    <property type="match status" value="1"/>
</dbReference>
<dbReference type="InterPro" id="IPR001789">
    <property type="entry name" value="Sig_transdc_resp-reg_receiver"/>
</dbReference>
<dbReference type="PANTHER" id="PTHR48111:SF2">
    <property type="entry name" value="RESPONSE REGULATOR SAER"/>
    <property type="match status" value="1"/>
</dbReference>
<keyword evidence="13" id="KW-1185">Reference proteome</keyword>
<dbReference type="Pfam" id="PF00486">
    <property type="entry name" value="Trans_reg_C"/>
    <property type="match status" value="1"/>
</dbReference>
<dbReference type="EMBL" id="VUNE01000004">
    <property type="protein sequence ID" value="MST62845.1"/>
    <property type="molecule type" value="Genomic_DNA"/>
</dbReference>
<dbReference type="SMART" id="SM00862">
    <property type="entry name" value="Trans_reg_C"/>
    <property type="match status" value="1"/>
</dbReference>
<dbReference type="RefSeq" id="WP_154538288.1">
    <property type="nucleotide sequence ID" value="NZ_JAXDWS010000013.1"/>
</dbReference>
<dbReference type="Gene3D" id="3.40.50.2300">
    <property type="match status" value="1"/>
</dbReference>
<dbReference type="PANTHER" id="PTHR48111">
    <property type="entry name" value="REGULATOR OF RPOS"/>
    <property type="match status" value="1"/>
</dbReference>
<dbReference type="GO" id="GO:0006355">
    <property type="term" value="P:regulation of DNA-templated transcription"/>
    <property type="evidence" value="ECO:0007669"/>
    <property type="project" value="InterPro"/>
</dbReference>
<keyword evidence="4" id="KW-0805">Transcription regulation</keyword>
<feature type="domain" description="Response regulatory" evidence="10">
    <location>
        <begin position="5"/>
        <end position="117"/>
    </location>
</feature>
<dbReference type="InterPro" id="IPR036388">
    <property type="entry name" value="WH-like_DNA-bd_sf"/>
</dbReference>
<keyword evidence="5 9" id="KW-0238">DNA-binding</keyword>
<dbReference type="GO" id="GO:0005829">
    <property type="term" value="C:cytosol"/>
    <property type="evidence" value="ECO:0007669"/>
    <property type="project" value="TreeGrafter"/>
</dbReference>
<dbReference type="Gene3D" id="1.10.10.10">
    <property type="entry name" value="Winged helix-like DNA-binding domain superfamily/Winged helix DNA-binding domain"/>
    <property type="match status" value="1"/>
</dbReference>
<evidence type="ECO:0000256" key="8">
    <source>
        <dbReference type="PROSITE-ProRule" id="PRU00169"/>
    </source>
</evidence>
<dbReference type="CDD" id="cd00383">
    <property type="entry name" value="trans_reg_C"/>
    <property type="match status" value="1"/>
</dbReference>
<accession>A0A6N7X132</accession>
<evidence type="ECO:0000313" key="13">
    <source>
        <dbReference type="Proteomes" id="UP000440713"/>
    </source>
</evidence>
<protein>
    <recommendedName>
        <fullName evidence="1">Stage 0 sporulation protein A homolog</fullName>
    </recommendedName>
</protein>
<evidence type="ECO:0000313" key="12">
    <source>
        <dbReference type="EMBL" id="MST62845.1"/>
    </source>
</evidence>
<dbReference type="Gene3D" id="6.10.250.690">
    <property type="match status" value="1"/>
</dbReference>
<evidence type="ECO:0000256" key="3">
    <source>
        <dbReference type="ARBA" id="ARBA00023012"/>
    </source>
</evidence>
<evidence type="ECO:0000256" key="2">
    <source>
        <dbReference type="ARBA" id="ARBA00022553"/>
    </source>
</evidence>
<reference evidence="12 13" key="1">
    <citation type="submission" date="2019-08" db="EMBL/GenBank/DDBJ databases">
        <title>In-depth cultivation of the pig gut microbiome towards novel bacterial diversity and tailored functional studies.</title>
        <authorList>
            <person name="Wylensek D."/>
            <person name="Hitch T.C.A."/>
            <person name="Clavel T."/>
        </authorList>
    </citation>
    <scope>NUCLEOTIDE SEQUENCE [LARGE SCALE GENOMIC DNA]</scope>
    <source>
        <strain evidence="12 13">WCA-SAB-591-4A-A</strain>
    </source>
</reference>
<evidence type="ECO:0000256" key="1">
    <source>
        <dbReference type="ARBA" id="ARBA00018672"/>
    </source>
</evidence>
<dbReference type="SUPFAM" id="SSF52172">
    <property type="entry name" value="CheY-like"/>
    <property type="match status" value="1"/>
</dbReference>
<dbReference type="SUPFAM" id="SSF46894">
    <property type="entry name" value="C-terminal effector domain of the bipartite response regulators"/>
    <property type="match status" value="1"/>
</dbReference>
<dbReference type="InterPro" id="IPR016032">
    <property type="entry name" value="Sig_transdc_resp-reg_C-effctor"/>
</dbReference>
<evidence type="ECO:0000256" key="7">
    <source>
        <dbReference type="ARBA" id="ARBA00024867"/>
    </source>
</evidence>
<dbReference type="InterPro" id="IPR001867">
    <property type="entry name" value="OmpR/PhoB-type_DNA-bd"/>
</dbReference>
<keyword evidence="2 8" id="KW-0597">Phosphoprotein</keyword>
<dbReference type="GO" id="GO:0000976">
    <property type="term" value="F:transcription cis-regulatory region binding"/>
    <property type="evidence" value="ECO:0007669"/>
    <property type="project" value="TreeGrafter"/>
</dbReference>
<dbReference type="GO" id="GO:0000156">
    <property type="term" value="F:phosphorelay response regulator activity"/>
    <property type="evidence" value="ECO:0007669"/>
    <property type="project" value="TreeGrafter"/>
</dbReference>
<evidence type="ECO:0000256" key="5">
    <source>
        <dbReference type="ARBA" id="ARBA00023125"/>
    </source>
</evidence>
<evidence type="ECO:0000256" key="6">
    <source>
        <dbReference type="ARBA" id="ARBA00023163"/>
    </source>
</evidence>
<proteinExistence type="predicted"/>
<feature type="modified residue" description="4-aspartylphosphate" evidence="8">
    <location>
        <position position="53"/>
    </location>
</feature>
<dbReference type="PROSITE" id="PS50110">
    <property type="entry name" value="RESPONSE_REGULATORY"/>
    <property type="match status" value="1"/>
</dbReference>
<sequence>MEKYKILVVEDDDDVRNSIKLLLKSENYMVDEARCGEVGLEKFSDDTSLIILDIMMNGMTGLEFCESIRKKSTVPILFLTAKASESDKLLGLMAGADDYLTKPFSYAELFARVNSLIRRSYQYSSVKNNSNVDLPPTNVLNAKYIELESVKINVNENEVFIRGERVELTEMEYKILLLMAHYPKKVFSIQNIYESTWDESFFSSSANTVMVHIRNIRSKIEEDNKKPKILTTVWGKGYKLE</sequence>
<dbReference type="InterPro" id="IPR039420">
    <property type="entry name" value="WalR-like"/>
</dbReference>
<comment type="function">
    <text evidence="7">May play the central regulatory role in sporulation. It may be an element of the effector pathway responsible for the activation of sporulation genes in response to nutritional stress. Spo0A may act in concert with spo0H (a sigma factor) to control the expression of some genes that are critical to the sporulation process.</text>
</comment>
<gene>
    <name evidence="12" type="ORF">FYJ71_07670</name>
</gene>
<dbReference type="PROSITE" id="PS51755">
    <property type="entry name" value="OMPR_PHOB"/>
    <property type="match status" value="1"/>
</dbReference>
<dbReference type="FunFam" id="1.10.10.10:FF:000018">
    <property type="entry name" value="DNA-binding response regulator ResD"/>
    <property type="match status" value="1"/>
</dbReference>
<evidence type="ECO:0000256" key="4">
    <source>
        <dbReference type="ARBA" id="ARBA00023015"/>
    </source>
</evidence>
<organism evidence="12 13">
    <name type="scientific">Peptostreptococcus porci</name>
    <dbReference type="NCBI Taxonomy" id="2652282"/>
    <lineage>
        <taxon>Bacteria</taxon>
        <taxon>Bacillati</taxon>
        <taxon>Bacillota</taxon>
        <taxon>Clostridia</taxon>
        <taxon>Peptostreptococcales</taxon>
        <taxon>Peptostreptococcaceae</taxon>
        <taxon>Peptostreptococcus</taxon>
    </lineage>
</organism>
<name>A0A6N7X132_9FIRM</name>
<comment type="caution">
    <text evidence="12">The sequence shown here is derived from an EMBL/GenBank/DDBJ whole genome shotgun (WGS) entry which is preliminary data.</text>
</comment>
<feature type="DNA-binding region" description="OmpR/PhoB-type" evidence="9">
    <location>
        <begin position="142"/>
        <end position="241"/>
    </location>
</feature>